<accession>A0AC61RPX8</accession>
<organism evidence="1 2">
    <name type="scientific">Petralouisia muris</name>
    <dbReference type="NCBI Taxonomy" id="3032872"/>
    <lineage>
        <taxon>Bacteria</taxon>
        <taxon>Bacillati</taxon>
        <taxon>Bacillota</taxon>
        <taxon>Clostridia</taxon>
        <taxon>Lachnospirales</taxon>
        <taxon>Lachnospiraceae</taxon>
        <taxon>Petralouisia</taxon>
    </lineage>
</organism>
<evidence type="ECO:0000313" key="1">
    <source>
        <dbReference type="EMBL" id="TGY90803.1"/>
    </source>
</evidence>
<name>A0AC61RPX8_9FIRM</name>
<dbReference type="Proteomes" id="UP000304953">
    <property type="component" value="Unassembled WGS sequence"/>
</dbReference>
<proteinExistence type="predicted"/>
<keyword evidence="2" id="KW-1185">Reference proteome</keyword>
<reference evidence="1" key="1">
    <citation type="submission" date="2019-04" db="EMBL/GenBank/DDBJ databases">
        <title>Microbes associate with the intestines of laboratory mice.</title>
        <authorList>
            <person name="Navarre W."/>
            <person name="Wong E."/>
            <person name="Huang K."/>
            <person name="Tropini C."/>
            <person name="Ng K."/>
            <person name="Yu B."/>
        </authorList>
    </citation>
    <scope>NUCLEOTIDE SEQUENCE</scope>
    <source>
        <strain evidence="1">NM01_1-7b</strain>
    </source>
</reference>
<gene>
    <name evidence="1" type="ORF">E5329_24200</name>
</gene>
<comment type="caution">
    <text evidence="1">The sequence shown here is derived from an EMBL/GenBank/DDBJ whole genome shotgun (WGS) entry which is preliminary data.</text>
</comment>
<protein>
    <submittedName>
        <fullName evidence="1">TetR/AcrR family transcriptional regulator</fullName>
    </submittedName>
</protein>
<evidence type="ECO:0000313" key="2">
    <source>
        <dbReference type="Proteomes" id="UP000304953"/>
    </source>
</evidence>
<dbReference type="EMBL" id="SRYA01000083">
    <property type="protein sequence ID" value="TGY90803.1"/>
    <property type="molecule type" value="Genomic_DNA"/>
</dbReference>
<sequence>MPAKAKVTKEMIIDAAFDIAKEMGAENINARTVSQKLSCSTQPVLYHFKRIEDVRIAAHKKASEFHINYVTNISGKYERPMLEVGMRHIQLAVEEKNLFRFLFHSNYYTGVSLSDWLTGENFGSLFPILEKQANVDKRQAYSIFSQIFLVTHGIASLLANNAMVYDEAYCIKTLSNAYFGTMYLIKEEARNENEQK</sequence>